<reference evidence="3 4" key="1">
    <citation type="submission" date="2018-06" db="EMBL/GenBank/DDBJ databases">
        <title>Genomic Encyclopedia of Archaeal and Bacterial Type Strains, Phase II (KMG-II): from individual species to whole genera.</title>
        <authorList>
            <person name="Goeker M."/>
        </authorList>
    </citation>
    <scope>NUCLEOTIDE SEQUENCE [LARGE SCALE GENOMIC DNA]</scope>
    <source>
        <strain evidence="3 4">DSM 21851</strain>
    </source>
</reference>
<keyword evidence="1" id="KW-0378">Hydrolase</keyword>
<dbReference type="Gene3D" id="3.40.50.850">
    <property type="entry name" value="Isochorismatase-like"/>
    <property type="match status" value="1"/>
</dbReference>
<organism evidence="3 4">
    <name type="scientific">Larkinella arboricola</name>
    <dbReference type="NCBI Taxonomy" id="643671"/>
    <lineage>
        <taxon>Bacteria</taxon>
        <taxon>Pseudomonadati</taxon>
        <taxon>Bacteroidota</taxon>
        <taxon>Cytophagia</taxon>
        <taxon>Cytophagales</taxon>
        <taxon>Spirosomataceae</taxon>
        <taxon>Larkinella</taxon>
    </lineage>
</organism>
<dbReference type="EMBL" id="QLMC01000007">
    <property type="protein sequence ID" value="RAJ92484.1"/>
    <property type="molecule type" value="Genomic_DNA"/>
</dbReference>
<protein>
    <submittedName>
        <fullName evidence="3">Nicotinamidase-related amidase</fullName>
    </submittedName>
</protein>
<dbReference type="InterPro" id="IPR000868">
    <property type="entry name" value="Isochorismatase-like_dom"/>
</dbReference>
<dbReference type="PANTHER" id="PTHR43540:SF6">
    <property type="entry name" value="ISOCHORISMATASE-LIKE DOMAIN-CONTAINING PROTEIN"/>
    <property type="match status" value="1"/>
</dbReference>
<dbReference type="Pfam" id="PF00857">
    <property type="entry name" value="Isochorismatase"/>
    <property type="match status" value="1"/>
</dbReference>
<dbReference type="PANTHER" id="PTHR43540">
    <property type="entry name" value="PEROXYUREIDOACRYLATE/UREIDOACRYLATE AMIDOHYDROLASE-RELATED"/>
    <property type="match status" value="1"/>
</dbReference>
<evidence type="ECO:0000256" key="1">
    <source>
        <dbReference type="ARBA" id="ARBA00022801"/>
    </source>
</evidence>
<dbReference type="AlphaFoldDB" id="A0A327WNC9"/>
<proteinExistence type="predicted"/>
<dbReference type="Proteomes" id="UP000248790">
    <property type="component" value="Unassembled WGS sequence"/>
</dbReference>
<dbReference type="RefSeq" id="WP_111630836.1">
    <property type="nucleotide sequence ID" value="NZ_QLMC01000007.1"/>
</dbReference>
<evidence type="ECO:0000259" key="2">
    <source>
        <dbReference type="Pfam" id="PF00857"/>
    </source>
</evidence>
<sequence>MSEDLHGNVPDSFPVALLIIDMINDLEFPEGEVFLEPATRAAEKIAALKQKARNLNIPVIYANDNFGRWRSDFTEVVEHCLNDGVRGQPLAELLRPDSDDYFVLKPKHSAFYATTLETLLEYLKAKRLIITGLSADVCVLFSASDAYMREFELYIPSDCVASGSAEHTQETLEYVERVLSADTTPSDQLDLGELCRSRE</sequence>
<dbReference type="OrthoDB" id="9785724at2"/>
<evidence type="ECO:0000313" key="4">
    <source>
        <dbReference type="Proteomes" id="UP000248790"/>
    </source>
</evidence>
<dbReference type="InterPro" id="IPR050272">
    <property type="entry name" value="Isochorismatase-like_hydrls"/>
</dbReference>
<dbReference type="InterPro" id="IPR036380">
    <property type="entry name" value="Isochorismatase-like_sf"/>
</dbReference>
<dbReference type="SUPFAM" id="SSF52499">
    <property type="entry name" value="Isochorismatase-like hydrolases"/>
    <property type="match status" value="1"/>
</dbReference>
<accession>A0A327WNC9</accession>
<dbReference type="CDD" id="cd00431">
    <property type="entry name" value="cysteine_hydrolases"/>
    <property type="match status" value="1"/>
</dbReference>
<gene>
    <name evidence="3" type="ORF">LX87_04814</name>
</gene>
<feature type="domain" description="Isochorismatase-like" evidence="2">
    <location>
        <begin position="16"/>
        <end position="176"/>
    </location>
</feature>
<comment type="caution">
    <text evidence="3">The sequence shown here is derived from an EMBL/GenBank/DDBJ whole genome shotgun (WGS) entry which is preliminary data.</text>
</comment>
<name>A0A327WNC9_LARAB</name>
<keyword evidence="4" id="KW-1185">Reference proteome</keyword>
<evidence type="ECO:0000313" key="3">
    <source>
        <dbReference type="EMBL" id="RAJ92484.1"/>
    </source>
</evidence>
<dbReference type="GO" id="GO:0016787">
    <property type="term" value="F:hydrolase activity"/>
    <property type="evidence" value="ECO:0007669"/>
    <property type="project" value="UniProtKB-KW"/>
</dbReference>